<keyword evidence="2" id="KW-0288">FMN</keyword>
<evidence type="ECO:0000313" key="5">
    <source>
        <dbReference type="Proteomes" id="UP000724657"/>
    </source>
</evidence>
<dbReference type="Pfam" id="PF03358">
    <property type="entry name" value="FMN_red"/>
    <property type="match status" value="1"/>
</dbReference>
<dbReference type="Gene3D" id="3.40.50.360">
    <property type="match status" value="1"/>
</dbReference>
<accession>A0A9E2KYM6</accession>
<proteinExistence type="predicted"/>
<dbReference type="InterPro" id="IPR029039">
    <property type="entry name" value="Flavoprotein-like_sf"/>
</dbReference>
<evidence type="ECO:0000313" key="4">
    <source>
        <dbReference type="EMBL" id="MBU3842853.1"/>
    </source>
</evidence>
<dbReference type="GO" id="GO:0016491">
    <property type="term" value="F:oxidoreductase activity"/>
    <property type="evidence" value="ECO:0007669"/>
    <property type="project" value="InterPro"/>
</dbReference>
<evidence type="ECO:0000256" key="1">
    <source>
        <dbReference type="ARBA" id="ARBA00022630"/>
    </source>
</evidence>
<dbReference type="Proteomes" id="UP000724657">
    <property type="component" value="Unassembled WGS sequence"/>
</dbReference>
<gene>
    <name evidence="4" type="ORF">IAA47_07725</name>
</gene>
<dbReference type="PANTHER" id="PTHR43278">
    <property type="entry name" value="NAD(P)H-DEPENDENT FMN-CONTAINING OXIDOREDUCTASE YWQN-RELATED"/>
    <property type="match status" value="1"/>
</dbReference>
<dbReference type="EMBL" id="JAHLFN010000070">
    <property type="protein sequence ID" value="MBU3842853.1"/>
    <property type="molecule type" value="Genomic_DNA"/>
</dbReference>
<keyword evidence="1" id="KW-0285">Flavoprotein</keyword>
<dbReference type="InterPro" id="IPR051796">
    <property type="entry name" value="ISF_SsuE-like"/>
</dbReference>
<protein>
    <submittedName>
        <fullName evidence="4">Flavodoxin family protein</fullName>
    </submittedName>
</protein>
<evidence type="ECO:0000259" key="3">
    <source>
        <dbReference type="Pfam" id="PF03358"/>
    </source>
</evidence>
<name>A0A9E2KYM6_9FUSO</name>
<comment type="caution">
    <text evidence="4">The sequence shown here is derived from an EMBL/GenBank/DDBJ whole genome shotgun (WGS) entry which is preliminary data.</text>
</comment>
<dbReference type="AlphaFoldDB" id="A0A9E2KYM6"/>
<dbReference type="InterPro" id="IPR005025">
    <property type="entry name" value="FMN_Rdtase-like_dom"/>
</dbReference>
<sequence length="183" mass="21221">MKVLLLNGSPRKGNTFSALKIIEKGIEENLKADIEFIDIIKYKVNGCLACDCCLLNNEKCINHNDDGQFLIDKLDEADVVIFGTPVYWWGVSAQLKAVIDRMYMKRFREKRRYKQIGILAVGAATLDDEEYDLISRQFRCICDYLEWDLVIDKSISAYEKTDLLKDEEAVKELKKVWKNIKLK</sequence>
<feature type="domain" description="NADPH-dependent FMN reductase-like" evidence="3">
    <location>
        <begin position="1"/>
        <end position="124"/>
    </location>
</feature>
<organism evidence="4 5">
    <name type="scientific">Candidatus Fusobacterium pullicola</name>
    <dbReference type="NCBI Taxonomy" id="2838601"/>
    <lineage>
        <taxon>Bacteria</taxon>
        <taxon>Fusobacteriati</taxon>
        <taxon>Fusobacteriota</taxon>
        <taxon>Fusobacteriia</taxon>
        <taxon>Fusobacteriales</taxon>
        <taxon>Fusobacteriaceae</taxon>
        <taxon>Fusobacterium</taxon>
    </lineage>
</organism>
<dbReference type="PANTHER" id="PTHR43278:SF4">
    <property type="entry name" value="NAD(P)H-DEPENDENT FMN-CONTAINING OXIDOREDUCTASE YWQN-RELATED"/>
    <property type="match status" value="1"/>
</dbReference>
<evidence type="ECO:0000256" key="2">
    <source>
        <dbReference type="ARBA" id="ARBA00022643"/>
    </source>
</evidence>
<reference evidence="4" key="2">
    <citation type="submission" date="2021-04" db="EMBL/GenBank/DDBJ databases">
        <authorList>
            <person name="Gilroy R."/>
        </authorList>
    </citation>
    <scope>NUCLEOTIDE SEQUENCE</scope>
    <source>
        <strain evidence="4">A6-441</strain>
    </source>
</reference>
<reference evidence="4" key="1">
    <citation type="journal article" date="2021" name="PeerJ">
        <title>Extensive microbial diversity within the chicken gut microbiome revealed by metagenomics and culture.</title>
        <authorList>
            <person name="Gilroy R."/>
            <person name="Ravi A."/>
            <person name="Getino M."/>
            <person name="Pursley I."/>
            <person name="Horton D.L."/>
            <person name="Alikhan N.F."/>
            <person name="Baker D."/>
            <person name="Gharbi K."/>
            <person name="Hall N."/>
            <person name="Watson M."/>
            <person name="Adriaenssens E.M."/>
            <person name="Foster-Nyarko E."/>
            <person name="Jarju S."/>
            <person name="Secka A."/>
            <person name="Antonio M."/>
            <person name="Oren A."/>
            <person name="Chaudhuri R.R."/>
            <person name="La Ragione R."/>
            <person name="Hildebrand F."/>
            <person name="Pallen M.J."/>
        </authorList>
    </citation>
    <scope>NUCLEOTIDE SEQUENCE</scope>
    <source>
        <strain evidence="4">A6-441</strain>
    </source>
</reference>
<dbReference type="SUPFAM" id="SSF52218">
    <property type="entry name" value="Flavoproteins"/>
    <property type="match status" value="1"/>
</dbReference>